<sequence>MAQAVAEEIREDMREMPEIATRTWHPVTRVLFRFVFVYLGIGLAAGWLAIALLKALHVPLRTVADVQDWWQLPALTNWFGSALFGIEKINYVGTGSGDTQVFWVSAFTWLVVAAVVAAVWSVLDRRRPAYPRLHEWFRLILRFALGLALVLYGTVKVMPSQMVFELQRLVEPFGDMSPMGALWSQTAASEPYEIALGVAELAAAALLFLPWTVTAGALLSFVATLQIFLLNLSFDVPVKLYSGQLVLLSLVLVAPQIGRITRVLLGRAVPAEPATPLFTGRLGKRIFAVGYTVLALFLIGDQVYQSWDAWHHYGSAQARSPLYGIWNVTEFTTAGQEMPALVDDNSPPHEYGDASLGPQRLRRIIFDAADGVTVQRMDESLVWFPATVDPDKQTVVFTGDVTGIFKIGTFRYERPEDGKLVLDGQISGRPVRMTLDQVDLNRYPLVARGFHWVQDVPYRR</sequence>
<dbReference type="Proteomes" id="UP000503540">
    <property type="component" value="Chromosome"/>
</dbReference>
<feature type="transmembrane region" description="Helical" evidence="1">
    <location>
        <begin position="30"/>
        <end position="53"/>
    </location>
</feature>
<dbReference type="RefSeq" id="WP_167476764.1">
    <property type="nucleotide sequence ID" value="NZ_CP046172.1"/>
</dbReference>
<feature type="transmembrane region" description="Helical" evidence="1">
    <location>
        <begin position="101"/>
        <end position="123"/>
    </location>
</feature>
<gene>
    <name evidence="2" type="ORF">F5544_32510</name>
</gene>
<keyword evidence="1" id="KW-1133">Transmembrane helix</keyword>
<dbReference type="EMBL" id="CP046172">
    <property type="protein sequence ID" value="QIS14339.1"/>
    <property type="molecule type" value="Genomic_DNA"/>
</dbReference>
<name>A0A6G9YM29_9NOCA</name>
<proteinExistence type="predicted"/>
<organism evidence="2 3">
    <name type="scientific">Nocardia arthritidis</name>
    <dbReference type="NCBI Taxonomy" id="228602"/>
    <lineage>
        <taxon>Bacteria</taxon>
        <taxon>Bacillati</taxon>
        <taxon>Actinomycetota</taxon>
        <taxon>Actinomycetes</taxon>
        <taxon>Mycobacteriales</taxon>
        <taxon>Nocardiaceae</taxon>
        <taxon>Nocardia</taxon>
    </lineage>
</organism>
<protein>
    <submittedName>
        <fullName evidence="2">DoxX family protein</fullName>
    </submittedName>
</protein>
<keyword evidence="3" id="KW-1185">Reference proteome</keyword>
<feature type="transmembrane region" description="Helical" evidence="1">
    <location>
        <begin position="135"/>
        <end position="155"/>
    </location>
</feature>
<keyword evidence="1" id="KW-0812">Transmembrane</keyword>
<feature type="transmembrane region" description="Helical" evidence="1">
    <location>
        <begin position="245"/>
        <end position="265"/>
    </location>
</feature>
<evidence type="ECO:0000313" key="3">
    <source>
        <dbReference type="Proteomes" id="UP000503540"/>
    </source>
</evidence>
<evidence type="ECO:0000313" key="2">
    <source>
        <dbReference type="EMBL" id="QIS14339.1"/>
    </source>
</evidence>
<accession>A0A6G9YM29</accession>
<keyword evidence="1" id="KW-0472">Membrane</keyword>
<dbReference type="AlphaFoldDB" id="A0A6G9YM29"/>
<feature type="transmembrane region" description="Helical" evidence="1">
    <location>
        <begin position="208"/>
        <end position="233"/>
    </location>
</feature>
<evidence type="ECO:0000256" key="1">
    <source>
        <dbReference type="SAM" id="Phobius"/>
    </source>
</evidence>
<reference evidence="2 3" key="1">
    <citation type="journal article" date="2019" name="ACS Chem. Biol.">
        <title>Identification and Mobilization of a Cryptic Antibiotic Biosynthesis Gene Locus from a Human-Pathogenic Nocardia Isolate.</title>
        <authorList>
            <person name="Herisse M."/>
            <person name="Ishida K."/>
            <person name="Porter J.L."/>
            <person name="Howden B."/>
            <person name="Hertweck C."/>
            <person name="Stinear T.P."/>
            <person name="Pidot S.J."/>
        </authorList>
    </citation>
    <scope>NUCLEOTIDE SEQUENCE [LARGE SCALE GENOMIC DNA]</scope>
    <source>
        <strain evidence="2 3">AUSMDU00012717</strain>
    </source>
</reference>
<dbReference type="KEGG" id="nah:F5544_32510"/>